<keyword evidence="4" id="KW-0472">Membrane</keyword>
<gene>
    <name evidence="9" type="ORF">CH92_13120</name>
</gene>
<feature type="domain" description="Methyl-accepting transducer" evidence="8">
    <location>
        <begin position="109"/>
        <end position="345"/>
    </location>
</feature>
<evidence type="ECO:0000259" key="8">
    <source>
        <dbReference type="PROSITE" id="PS50111"/>
    </source>
</evidence>
<reference evidence="10" key="1">
    <citation type="journal article" date="2014" name="Genome Announc.">
        <title>Complete Genome Sequence of the Highly Transformable Pseudomonas stutzeri Strain 28a24.</title>
        <authorList>
            <person name="Smith B.A."/>
            <person name="Dougherty K.M."/>
            <person name="Baltrus D.A."/>
        </authorList>
    </citation>
    <scope>NUCLEOTIDE SEQUENCE [LARGE SCALE GENOMIC DNA]</scope>
    <source>
        <strain evidence="10">28a24</strain>
    </source>
</reference>
<evidence type="ECO:0000256" key="2">
    <source>
        <dbReference type="ARBA" id="ARBA00022692"/>
    </source>
</evidence>
<evidence type="ECO:0000256" key="6">
    <source>
        <dbReference type="PROSITE-ProRule" id="PRU00284"/>
    </source>
</evidence>
<dbReference type="GO" id="GO:0007165">
    <property type="term" value="P:signal transduction"/>
    <property type="evidence" value="ECO:0007669"/>
    <property type="project" value="UniProtKB-KW"/>
</dbReference>
<dbReference type="KEGG" id="pstt:CH92_13120"/>
<name>W8R8P5_STUST</name>
<evidence type="ECO:0000313" key="10">
    <source>
        <dbReference type="Proteomes" id="UP000019522"/>
    </source>
</evidence>
<dbReference type="SUPFAM" id="SSF58104">
    <property type="entry name" value="Methyl-accepting chemotaxis protein (MCP) signaling domain"/>
    <property type="match status" value="1"/>
</dbReference>
<dbReference type="AlphaFoldDB" id="W8R8P5"/>
<keyword evidence="5 6" id="KW-0807">Transducer</keyword>
<evidence type="ECO:0000256" key="7">
    <source>
        <dbReference type="SAM" id="Coils"/>
    </source>
</evidence>
<dbReference type="GO" id="GO:0016020">
    <property type="term" value="C:membrane"/>
    <property type="evidence" value="ECO:0007669"/>
    <property type="project" value="UniProtKB-SubCell"/>
</dbReference>
<dbReference type="RefSeq" id="WP_025242181.1">
    <property type="nucleotide sequence ID" value="NZ_CP007441.1"/>
</dbReference>
<evidence type="ECO:0000256" key="1">
    <source>
        <dbReference type="ARBA" id="ARBA00004370"/>
    </source>
</evidence>
<keyword evidence="3" id="KW-1133">Transmembrane helix</keyword>
<evidence type="ECO:0000256" key="5">
    <source>
        <dbReference type="ARBA" id="ARBA00023224"/>
    </source>
</evidence>
<feature type="coiled-coil region" evidence="7">
    <location>
        <begin position="278"/>
        <end position="340"/>
    </location>
</feature>
<dbReference type="Pfam" id="PF00015">
    <property type="entry name" value="MCPsignal"/>
    <property type="match status" value="1"/>
</dbReference>
<dbReference type="InterPro" id="IPR004089">
    <property type="entry name" value="MCPsignal_dom"/>
</dbReference>
<dbReference type="OrthoDB" id="9177152at2"/>
<evidence type="ECO:0000313" key="9">
    <source>
        <dbReference type="EMBL" id="AHL75983.1"/>
    </source>
</evidence>
<dbReference type="PANTHER" id="PTHR32089">
    <property type="entry name" value="METHYL-ACCEPTING CHEMOTAXIS PROTEIN MCPB"/>
    <property type="match status" value="1"/>
</dbReference>
<dbReference type="Proteomes" id="UP000019522">
    <property type="component" value="Chromosome"/>
</dbReference>
<dbReference type="PROSITE" id="PS50111">
    <property type="entry name" value="CHEMOTAXIS_TRANSDUC_2"/>
    <property type="match status" value="1"/>
</dbReference>
<dbReference type="SMART" id="SM00283">
    <property type="entry name" value="MA"/>
    <property type="match status" value="1"/>
</dbReference>
<protein>
    <submittedName>
        <fullName evidence="9">Chemotaxis protein</fullName>
    </submittedName>
</protein>
<reference evidence="9 10" key="2">
    <citation type="submission" date="2014-03" db="EMBL/GenBank/DDBJ databases">
        <authorList>
            <person name="Baltrus D."/>
            <person name="Dougherty K."/>
        </authorList>
    </citation>
    <scope>NUCLEOTIDE SEQUENCE</scope>
    <source>
        <strain evidence="9 10">28a24</strain>
    </source>
</reference>
<keyword evidence="7" id="KW-0175">Coiled coil</keyword>
<dbReference type="PANTHER" id="PTHR32089:SF112">
    <property type="entry name" value="LYSOZYME-LIKE PROTEIN-RELATED"/>
    <property type="match status" value="1"/>
</dbReference>
<evidence type="ECO:0000256" key="3">
    <source>
        <dbReference type="ARBA" id="ARBA00022989"/>
    </source>
</evidence>
<accession>W8R8P5</accession>
<organism evidence="9 10">
    <name type="scientific">Stutzerimonas stutzeri</name>
    <name type="common">Pseudomonas stutzeri</name>
    <dbReference type="NCBI Taxonomy" id="316"/>
    <lineage>
        <taxon>Bacteria</taxon>
        <taxon>Pseudomonadati</taxon>
        <taxon>Pseudomonadota</taxon>
        <taxon>Gammaproteobacteria</taxon>
        <taxon>Pseudomonadales</taxon>
        <taxon>Pseudomonadaceae</taxon>
        <taxon>Stutzerimonas</taxon>
    </lineage>
</organism>
<dbReference type="GO" id="GO:0006935">
    <property type="term" value="P:chemotaxis"/>
    <property type="evidence" value="ECO:0007669"/>
    <property type="project" value="UniProtKB-ARBA"/>
</dbReference>
<keyword evidence="2" id="KW-0812">Transmembrane</keyword>
<proteinExistence type="predicted"/>
<evidence type="ECO:0000256" key="4">
    <source>
        <dbReference type="ARBA" id="ARBA00023136"/>
    </source>
</evidence>
<sequence length="373" mass="40284">MDRTLIGANPATHSLEVTPIATANPHLGWLVLAAWAAACIAALWQQPMLSLPVACCAAGLQLTQQRKQRMDQRHSDHLLALLGRQQGIVSTREEVVAAFAAQALRSERLRSEVQFASDALERMAGAAEHSSIDQGQRVLAISDASKALGNNLERVDTLGQQAMHAFAETHRESQTGRDSALAVSHSMTEVRASMQRTADAVGQLREDTATVGKAALSIQNVAKQTQLLALNASIEAARAGEQGRGFAVVADEVRQLALTSDRAAQDIALVVATTGQAVRRVEAEVDQHQQLLEHCSAKSSALAAELDQLAQRSQQSLAELEHLQTALEAQRQGNRLLREQLDQVESGVSSQRSQAEELHSLTLYLTRLSRTES</sequence>
<comment type="subcellular location">
    <subcellularLocation>
        <location evidence="1">Membrane</location>
    </subcellularLocation>
</comment>
<dbReference type="Gene3D" id="1.10.287.950">
    <property type="entry name" value="Methyl-accepting chemotaxis protein"/>
    <property type="match status" value="1"/>
</dbReference>
<dbReference type="PATRIC" id="fig|316.77.peg.2624"/>
<dbReference type="EMBL" id="CP007441">
    <property type="protein sequence ID" value="AHL75983.1"/>
    <property type="molecule type" value="Genomic_DNA"/>
</dbReference>